<gene>
    <name evidence="1" type="ORF">I2I01_07030</name>
</gene>
<name>A0A931BF44_9BACT</name>
<organism evidence="1 2">
    <name type="scientific">Hymenobacter properus</name>
    <dbReference type="NCBI Taxonomy" id="2791026"/>
    <lineage>
        <taxon>Bacteria</taxon>
        <taxon>Pseudomonadati</taxon>
        <taxon>Bacteroidota</taxon>
        <taxon>Cytophagia</taxon>
        <taxon>Cytophagales</taxon>
        <taxon>Hymenobacteraceae</taxon>
        <taxon>Hymenobacter</taxon>
    </lineage>
</organism>
<protein>
    <submittedName>
        <fullName evidence="1">Uncharacterized protein</fullName>
    </submittedName>
</protein>
<dbReference type="AlphaFoldDB" id="A0A931BF44"/>
<reference evidence="1 2" key="1">
    <citation type="submission" date="2020-11" db="EMBL/GenBank/DDBJ databases">
        <authorList>
            <person name="Kim M.K."/>
        </authorList>
    </citation>
    <scope>NUCLEOTIDE SEQUENCE [LARGE SCALE GENOMIC DNA]</scope>
    <source>
        <strain evidence="1 2">BT439</strain>
    </source>
</reference>
<dbReference type="EMBL" id="JADQDP010000002">
    <property type="protein sequence ID" value="MBF9141381.1"/>
    <property type="molecule type" value="Genomic_DNA"/>
</dbReference>
<sequence>MDEACGTGEWPASKYFPHSIAAIVRRSSDCFNFWVILMPNLAFKDACTKNAALASAEFHDALLPLLQGYSDEKEVAKDRQRF</sequence>
<proteinExistence type="predicted"/>
<accession>A0A931BF44</accession>
<evidence type="ECO:0000313" key="2">
    <source>
        <dbReference type="Proteomes" id="UP000645610"/>
    </source>
</evidence>
<comment type="caution">
    <text evidence="1">The sequence shown here is derived from an EMBL/GenBank/DDBJ whole genome shotgun (WGS) entry which is preliminary data.</text>
</comment>
<dbReference type="RefSeq" id="WP_196285750.1">
    <property type="nucleotide sequence ID" value="NZ_JADQDP010000002.1"/>
</dbReference>
<evidence type="ECO:0000313" key="1">
    <source>
        <dbReference type="EMBL" id="MBF9141381.1"/>
    </source>
</evidence>
<dbReference type="Proteomes" id="UP000645610">
    <property type="component" value="Unassembled WGS sequence"/>
</dbReference>
<keyword evidence="2" id="KW-1185">Reference proteome</keyword>